<sequence>MAKDGSSFLMHGHSRVISQGKKGRIVWEKAKERHPPSKVTGHQGHRCQDLVKERQSCHCCVKRALQQMNDKEFQRST</sequence>
<reference evidence="2 3" key="1">
    <citation type="submission" date="2019-04" db="EMBL/GenBank/DDBJ databases">
        <title>Chromosome genome assembly for Takifugu flavidus.</title>
        <authorList>
            <person name="Xiao S."/>
        </authorList>
    </citation>
    <scope>NUCLEOTIDE SEQUENCE [LARGE SCALE GENOMIC DNA]</scope>
    <source>
        <strain evidence="2">HTHZ2018</strain>
        <tissue evidence="2">Muscle</tissue>
    </source>
</reference>
<evidence type="ECO:0000313" key="3">
    <source>
        <dbReference type="Proteomes" id="UP000324091"/>
    </source>
</evidence>
<organism evidence="2 3">
    <name type="scientific">Takifugu flavidus</name>
    <name type="common">sansaifugu</name>
    <dbReference type="NCBI Taxonomy" id="433684"/>
    <lineage>
        <taxon>Eukaryota</taxon>
        <taxon>Metazoa</taxon>
        <taxon>Chordata</taxon>
        <taxon>Craniata</taxon>
        <taxon>Vertebrata</taxon>
        <taxon>Euteleostomi</taxon>
        <taxon>Actinopterygii</taxon>
        <taxon>Neopterygii</taxon>
        <taxon>Teleostei</taxon>
        <taxon>Neoteleostei</taxon>
        <taxon>Acanthomorphata</taxon>
        <taxon>Eupercaria</taxon>
        <taxon>Tetraodontiformes</taxon>
        <taxon>Tetradontoidea</taxon>
        <taxon>Tetraodontidae</taxon>
        <taxon>Takifugu</taxon>
    </lineage>
</organism>
<proteinExistence type="predicted"/>
<comment type="caution">
    <text evidence="2">The sequence shown here is derived from an EMBL/GenBank/DDBJ whole genome shotgun (WGS) entry which is preliminary data.</text>
</comment>
<dbReference type="AlphaFoldDB" id="A0A5C6PFB6"/>
<accession>A0A5C6PFB6</accession>
<evidence type="ECO:0000313" key="2">
    <source>
        <dbReference type="EMBL" id="TWW78412.1"/>
    </source>
</evidence>
<gene>
    <name evidence="2" type="ORF">D4764_11G0005330</name>
</gene>
<feature type="region of interest" description="Disordered" evidence="1">
    <location>
        <begin position="1"/>
        <end position="23"/>
    </location>
</feature>
<dbReference type="EMBL" id="RHFK02000003">
    <property type="protein sequence ID" value="TWW78412.1"/>
    <property type="molecule type" value="Genomic_DNA"/>
</dbReference>
<protein>
    <submittedName>
        <fullName evidence="2">Uncharacterized protein</fullName>
    </submittedName>
</protein>
<keyword evidence="3" id="KW-1185">Reference proteome</keyword>
<name>A0A5C6PFB6_9TELE</name>
<dbReference type="Proteomes" id="UP000324091">
    <property type="component" value="Chromosome 11"/>
</dbReference>
<evidence type="ECO:0000256" key="1">
    <source>
        <dbReference type="SAM" id="MobiDB-lite"/>
    </source>
</evidence>